<gene>
    <name evidence="2" type="ORF">HRI_005120000</name>
</gene>
<proteinExistence type="predicted"/>
<keyword evidence="3" id="KW-1185">Reference proteome</keyword>
<feature type="compositionally biased region" description="Pro residues" evidence="1">
    <location>
        <begin position="41"/>
        <end position="53"/>
    </location>
</feature>
<accession>A0A9W7JH11</accession>
<feature type="region of interest" description="Disordered" evidence="1">
    <location>
        <begin position="1"/>
        <end position="80"/>
    </location>
</feature>
<evidence type="ECO:0000313" key="2">
    <source>
        <dbReference type="EMBL" id="GMJ14508.1"/>
    </source>
</evidence>
<evidence type="ECO:0000256" key="1">
    <source>
        <dbReference type="SAM" id="MobiDB-lite"/>
    </source>
</evidence>
<feature type="compositionally biased region" description="Gly residues" evidence="1">
    <location>
        <begin position="63"/>
        <end position="75"/>
    </location>
</feature>
<reference evidence="2" key="1">
    <citation type="submission" date="2023-05" db="EMBL/GenBank/DDBJ databases">
        <title>Genome and transcriptome analyses reveal genes involved in the formation of fine ridges on petal epidermal cells in Hibiscus trionum.</title>
        <authorList>
            <person name="Koshimizu S."/>
            <person name="Masuda S."/>
            <person name="Ishii T."/>
            <person name="Shirasu K."/>
            <person name="Hoshino A."/>
            <person name="Arita M."/>
        </authorList>
    </citation>
    <scope>NUCLEOTIDE SEQUENCE</scope>
    <source>
        <strain evidence="2">Hamamatsu line</strain>
    </source>
</reference>
<protein>
    <submittedName>
        <fullName evidence="2">Uncharacterized protein</fullName>
    </submittedName>
</protein>
<evidence type="ECO:0000313" key="3">
    <source>
        <dbReference type="Proteomes" id="UP001165190"/>
    </source>
</evidence>
<sequence length="182" mass="18713">MSRPRGRPRVVRQEPRVAAPVEPVVGVEAHIEVPVAAGVGAPPPPPPPPPPSPVAGGEDGAEGEGPQGGQGGQGPAGIDMTPLVQAIAGAFQAAVAGAQAAAQPRCDDASLPLERLRSLGAEEFRGSTPERSELWLEKTVRILAQMGCVGARRLGCVISLLQGDAYTWWVTITTGVPEAEID</sequence>
<dbReference type="OrthoDB" id="2272416at2759"/>
<name>A0A9W7JH11_HIBTR</name>
<dbReference type="AlphaFoldDB" id="A0A9W7JH11"/>
<organism evidence="2 3">
    <name type="scientific">Hibiscus trionum</name>
    <name type="common">Flower of an hour</name>
    <dbReference type="NCBI Taxonomy" id="183268"/>
    <lineage>
        <taxon>Eukaryota</taxon>
        <taxon>Viridiplantae</taxon>
        <taxon>Streptophyta</taxon>
        <taxon>Embryophyta</taxon>
        <taxon>Tracheophyta</taxon>
        <taxon>Spermatophyta</taxon>
        <taxon>Magnoliopsida</taxon>
        <taxon>eudicotyledons</taxon>
        <taxon>Gunneridae</taxon>
        <taxon>Pentapetalae</taxon>
        <taxon>rosids</taxon>
        <taxon>malvids</taxon>
        <taxon>Malvales</taxon>
        <taxon>Malvaceae</taxon>
        <taxon>Malvoideae</taxon>
        <taxon>Hibiscus</taxon>
    </lineage>
</organism>
<dbReference type="Proteomes" id="UP001165190">
    <property type="component" value="Unassembled WGS sequence"/>
</dbReference>
<feature type="compositionally biased region" description="Basic residues" evidence="1">
    <location>
        <begin position="1"/>
        <end position="10"/>
    </location>
</feature>
<feature type="compositionally biased region" description="Low complexity" evidence="1">
    <location>
        <begin position="16"/>
        <end position="40"/>
    </location>
</feature>
<dbReference type="EMBL" id="BSYR01000069">
    <property type="protein sequence ID" value="GMJ14508.1"/>
    <property type="molecule type" value="Genomic_DNA"/>
</dbReference>
<comment type="caution">
    <text evidence="2">The sequence shown here is derived from an EMBL/GenBank/DDBJ whole genome shotgun (WGS) entry which is preliminary data.</text>
</comment>